<accession>A0A6C0HVG3</accession>
<dbReference type="AlphaFoldDB" id="A0A6C0HVG3"/>
<dbReference type="EMBL" id="MN740024">
    <property type="protein sequence ID" value="QHT84711.1"/>
    <property type="molecule type" value="Genomic_DNA"/>
</dbReference>
<sequence length="133" mass="15980">MNEETQFIYSILKHIDCEDSMIDFNKSTPFELYNNNYEYAQFDLVLEKSCINQNNCFYKKVPLECYKNHQSFNTIIKQGHAIPKYLCKYERPWKSLHGYQMRCQNIHCWFSHLQGRKQLISYIANSSNNNKLC</sequence>
<evidence type="ECO:0000313" key="1">
    <source>
        <dbReference type="EMBL" id="QHT84711.1"/>
    </source>
</evidence>
<protein>
    <submittedName>
        <fullName evidence="1">Uncharacterized protein</fullName>
    </submittedName>
</protein>
<proteinExistence type="predicted"/>
<name>A0A6C0HVG3_9ZZZZ</name>
<reference evidence="1" key="1">
    <citation type="journal article" date="2020" name="Nature">
        <title>Giant virus diversity and host interactions through global metagenomics.</title>
        <authorList>
            <person name="Schulz F."/>
            <person name="Roux S."/>
            <person name="Paez-Espino D."/>
            <person name="Jungbluth S."/>
            <person name="Walsh D.A."/>
            <person name="Denef V.J."/>
            <person name="McMahon K.D."/>
            <person name="Konstantinidis K.T."/>
            <person name="Eloe-Fadrosh E.A."/>
            <person name="Kyrpides N.C."/>
            <person name="Woyke T."/>
        </authorList>
    </citation>
    <scope>NUCLEOTIDE SEQUENCE</scope>
    <source>
        <strain evidence="1">GVMAG-M-3300023184-177</strain>
    </source>
</reference>
<organism evidence="1">
    <name type="scientific">viral metagenome</name>
    <dbReference type="NCBI Taxonomy" id="1070528"/>
    <lineage>
        <taxon>unclassified sequences</taxon>
        <taxon>metagenomes</taxon>
        <taxon>organismal metagenomes</taxon>
    </lineage>
</organism>